<organism evidence="1 2">
    <name type="scientific">Frieseomelitta varia</name>
    <dbReference type="NCBI Taxonomy" id="561572"/>
    <lineage>
        <taxon>Eukaryota</taxon>
        <taxon>Metazoa</taxon>
        <taxon>Ecdysozoa</taxon>
        <taxon>Arthropoda</taxon>
        <taxon>Hexapoda</taxon>
        <taxon>Insecta</taxon>
        <taxon>Pterygota</taxon>
        <taxon>Neoptera</taxon>
        <taxon>Endopterygota</taxon>
        <taxon>Hymenoptera</taxon>
        <taxon>Apocrita</taxon>
        <taxon>Aculeata</taxon>
        <taxon>Apoidea</taxon>
        <taxon>Anthophila</taxon>
        <taxon>Apidae</taxon>
        <taxon>Frieseomelitta</taxon>
    </lineage>
</organism>
<dbReference type="Proteomes" id="UP000655588">
    <property type="component" value="Unassembled WGS sequence"/>
</dbReference>
<protein>
    <submittedName>
        <fullName evidence="1">Uncharacterized protein</fullName>
    </submittedName>
</protein>
<keyword evidence="2" id="KW-1185">Reference proteome</keyword>
<evidence type="ECO:0000313" key="2">
    <source>
        <dbReference type="Proteomes" id="UP000655588"/>
    </source>
</evidence>
<dbReference type="GO" id="GO:0043022">
    <property type="term" value="F:ribosome binding"/>
    <property type="evidence" value="ECO:0007669"/>
    <property type="project" value="TreeGrafter"/>
</dbReference>
<evidence type="ECO:0000313" key="1">
    <source>
        <dbReference type="EMBL" id="KAF3430479.1"/>
    </source>
</evidence>
<dbReference type="AlphaFoldDB" id="A0A833RXH3"/>
<reference evidence="1" key="1">
    <citation type="submission" date="2019-11" db="EMBL/GenBank/DDBJ databases">
        <title>The nuclear and mitochondrial genomes of Frieseomelitta varia - a highly eusocial stingless bee (Meliponini) with a permanently sterile worker caste.</title>
        <authorList>
            <person name="Freitas F.C.P."/>
            <person name="Lourenco A.P."/>
            <person name="Nunes F.M.F."/>
            <person name="Paschoal A.R."/>
            <person name="Abreu F.C.P."/>
            <person name="Barbin F.O."/>
            <person name="Bataglia L."/>
            <person name="Cardoso-Junior C.A.M."/>
            <person name="Cervoni M.S."/>
            <person name="Silva S.R."/>
            <person name="Dalarmi F."/>
            <person name="Del Lama M.A."/>
            <person name="Depintor T.S."/>
            <person name="Ferreira K.M."/>
            <person name="Goria P.S."/>
            <person name="Jaskot M.C."/>
            <person name="Lago D.C."/>
            <person name="Luna-Lucena D."/>
            <person name="Moda L.M."/>
            <person name="Nascimento L."/>
            <person name="Pedrino M."/>
            <person name="Rabico F.O."/>
            <person name="Sanches F.C."/>
            <person name="Santos D.E."/>
            <person name="Santos C.G."/>
            <person name="Vieira J."/>
            <person name="Lopes T.F."/>
            <person name="Barchuk A.R."/>
            <person name="Hartfelder K."/>
            <person name="Simoes Z.L.P."/>
            <person name="Bitondi M.M.G."/>
            <person name="Pinheiro D.G."/>
        </authorList>
    </citation>
    <scope>NUCLEOTIDE SEQUENCE</scope>
    <source>
        <strain evidence="1">USP_RPSP 00005682</strain>
        <tissue evidence="1">Whole individual</tissue>
    </source>
</reference>
<accession>A0A833RXH3</accession>
<gene>
    <name evidence="1" type="ORF">E2986_05984</name>
</gene>
<dbReference type="PANTHER" id="PTHR13333:SF5">
    <property type="entry name" value="M-AAA PROTEASE-INTERACTING PROTEIN 1, MITOCHONDRIAL"/>
    <property type="match status" value="1"/>
</dbReference>
<dbReference type="GO" id="GO:0005743">
    <property type="term" value="C:mitochondrial inner membrane"/>
    <property type="evidence" value="ECO:0007669"/>
    <property type="project" value="TreeGrafter"/>
</dbReference>
<dbReference type="EMBL" id="WNWW01000044">
    <property type="protein sequence ID" value="KAF3430479.1"/>
    <property type="molecule type" value="Genomic_DNA"/>
</dbReference>
<comment type="caution">
    <text evidence="1">The sequence shown here is derived from an EMBL/GenBank/DDBJ whole genome shotgun (WGS) entry which is preliminary data.</text>
</comment>
<dbReference type="GO" id="GO:0032979">
    <property type="term" value="P:protein insertion into mitochondrial inner membrane from matrix"/>
    <property type="evidence" value="ECO:0007669"/>
    <property type="project" value="TreeGrafter"/>
</dbReference>
<sequence length="185" mass="21566">MLLRLKKYVLHSQIRQLFFTENKSQKILLPPLMTKIVPRESLFKIFWSYLYIKRTIDHEFNNETIMQGIKQAILVISEALSKQNYEALDGIVSPKAIKVLKHRVNHLTPSQQELLSINLDFFGFFTRSLTSKRIKGSKDVLVEIAVHGMTMIGIPVERESYIYICYVFQRKYKNGMGGPWIVKLS</sequence>
<name>A0A833RXH3_9HYME</name>
<dbReference type="PANTHER" id="PTHR13333">
    <property type="entry name" value="M-AAA PROTEASE-INTERACTING PROTEIN 1, MITOCHONDRIAL"/>
    <property type="match status" value="1"/>
</dbReference>
<proteinExistence type="predicted"/>